<dbReference type="Proteomes" id="UP001530377">
    <property type="component" value="Unassembled WGS sequence"/>
</dbReference>
<evidence type="ECO:0000313" key="4">
    <source>
        <dbReference type="Proteomes" id="UP001530377"/>
    </source>
</evidence>
<evidence type="ECO:0000256" key="2">
    <source>
        <dbReference type="SAM" id="MobiDB-lite"/>
    </source>
</evidence>
<dbReference type="AlphaFoldDB" id="A0ABD3R6E7"/>
<reference evidence="3 4" key="1">
    <citation type="submission" date="2024-10" db="EMBL/GenBank/DDBJ databases">
        <title>Updated reference genomes for cyclostephanoid diatoms.</title>
        <authorList>
            <person name="Roberts W.R."/>
            <person name="Alverson A.J."/>
        </authorList>
    </citation>
    <scope>NUCLEOTIDE SEQUENCE [LARGE SCALE GENOMIC DNA]</scope>
    <source>
        <strain evidence="3 4">AJA228-03</strain>
    </source>
</reference>
<sequence>MASELARLRSALQDLQSYELPANKCLIAIDKENHPNGVSNDANDNNDVDGHGGRDDYLKGNYPELLRRYKAARSAYVQRKTIEAFISSLRQYDPVTNTFPLPDNDNAADARAELARRQDEVLRAVSKTMEKVSEGADEVRMKWEQFCEKREELSQIVEGMERDERNRRLHGGGGDEFKRMDEESNWDDITEDDVALQEESLNELQQRKLELEHRLSTVRAQILDLDDDCHRAKRVVNEVRVKGGRQPLDWRGLISDGSEKTLNAGVVASIDQQLESELAEVEQKASELKKSCEFYDGIRELMDELGGVKILSSKSVSSASSDSVESPEKRQKLESESGFVLTLMLLGRHILEMTLSTSQTDKDGLRVLKAKITTPTTFPMPDALGNSTYAKHNEEAASLMETLHSVSLSNLSFSKIMSQKQSVEIKIPALDDLVTWSHSLESSSYGIRFILVETMARIRTLEARVVELSKLRQRYAAQVYDVDASSAQSGNAYGGAEQEVVCAINEGITVALRLGADCPLVPGSVYISEIFGVGGWDEDKLNELKSAISNKRCRGPLEVMQHMTDEICKRIREEGWVVPATPNLPRGKH</sequence>
<name>A0ABD3R6E7_9STRA</name>
<dbReference type="EMBL" id="JALLPB020000654">
    <property type="protein sequence ID" value="KAL3807256.1"/>
    <property type="molecule type" value="Genomic_DNA"/>
</dbReference>
<evidence type="ECO:0000256" key="1">
    <source>
        <dbReference type="SAM" id="Coils"/>
    </source>
</evidence>
<feature type="coiled-coil region" evidence="1">
    <location>
        <begin position="194"/>
        <end position="221"/>
    </location>
</feature>
<keyword evidence="4" id="KW-1185">Reference proteome</keyword>
<keyword evidence="1" id="KW-0175">Coiled coil</keyword>
<proteinExistence type="predicted"/>
<protein>
    <submittedName>
        <fullName evidence="3">Uncharacterized protein</fullName>
    </submittedName>
</protein>
<feature type="compositionally biased region" description="Low complexity" evidence="2">
    <location>
        <begin position="36"/>
        <end position="45"/>
    </location>
</feature>
<accession>A0ABD3R6E7</accession>
<organism evidence="3 4">
    <name type="scientific">Cyclostephanos tholiformis</name>
    <dbReference type="NCBI Taxonomy" id="382380"/>
    <lineage>
        <taxon>Eukaryota</taxon>
        <taxon>Sar</taxon>
        <taxon>Stramenopiles</taxon>
        <taxon>Ochrophyta</taxon>
        <taxon>Bacillariophyta</taxon>
        <taxon>Coscinodiscophyceae</taxon>
        <taxon>Thalassiosirophycidae</taxon>
        <taxon>Stephanodiscales</taxon>
        <taxon>Stephanodiscaceae</taxon>
        <taxon>Cyclostephanos</taxon>
    </lineage>
</organism>
<feature type="region of interest" description="Disordered" evidence="2">
    <location>
        <begin position="35"/>
        <end position="56"/>
    </location>
</feature>
<comment type="caution">
    <text evidence="3">The sequence shown here is derived from an EMBL/GenBank/DDBJ whole genome shotgun (WGS) entry which is preliminary data.</text>
</comment>
<gene>
    <name evidence="3" type="ORF">ACHAXA_004632</name>
</gene>
<evidence type="ECO:0000313" key="3">
    <source>
        <dbReference type="EMBL" id="KAL3807256.1"/>
    </source>
</evidence>